<sequence length="169" mass="19293">MKNILLLTFSLFILSACKQEQQLSSISPVNWEKRYATINPNQQFVNGATHLSVYSQIYSYTEHKKHGLTATISIRNIDRKDTIYLSNASYYDTHGKLIRSYFKKPIYLIPMETVEIVIDETDKEGGTGGNFVFDWMTKPNRNEPLFEAVMISTSGQQGLSFTTQGVKIH</sequence>
<keyword evidence="2" id="KW-1185">Reference proteome</keyword>
<proteinExistence type="predicted"/>
<evidence type="ECO:0008006" key="3">
    <source>
        <dbReference type="Google" id="ProtNLM"/>
    </source>
</evidence>
<dbReference type="Pfam" id="PF11322">
    <property type="entry name" value="DUF3124"/>
    <property type="match status" value="1"/>
</dbReference>
<dbReference type="Proteomes" id="UP000745859">
    <property type="component" value="Unassembled WGS sequence"/>
</dbReference>
<dbReference type="RefSeq" id="WP_167182087.1">
    <property type="nucleotide sequence ID" value="NZ_JAASQL010000001.1"/>
</dbReference>
<evidence type="ECO:0000313" key="2">
    <source>
        <dbReference type="Proteomes" id="UP000745859"/>
    </source>
</evidence>
<accession>A0ABX0U3Y9</accession>
<organism evidence="1 2">
    <name type="scientific">Wenyingzhuangia heitensis</name>
    <dbReference type="NCBI Taxonomy" id="1487859"/>
    <lineage>
        <taxon>Bacteria</taxon>
        <taxon>Pseudomonadati</taxon>
        <taxon>Bacteroidota</taxon>
        <taxon>Flavobacteriia</taxon>
        <taxon>Flavobacteriales</taxon>
        <taxon>Flavobacteriaceae</taxon>
        <taxon>Wenyingzhuangia</taxon>
    </lineage>
</organism>
<dbReference type="EMBL" id="JAASQL010000001">
    <property type="protein sequence ID" value="NIJ43588.1"/>
    <property type="molecule type" value="Genomic_DNA"/>
</dbReference>
<dbReference type="PROSITE" id="PS51257">
    <property type="entry name" value="PROKAR_LIPOPROTEIN"/>
    <property type="match status" value="1"/>
</dbReference>
<reference evidence="1 2" key="1">
    <citation type="submission" date="2020-03" db="EMBL/GenBank/DDBJ databases">
        <title>Genomic Encyclopedia of Type Strains, Phase IV (KMG-IV): sequencing the most valuable type-strain genomes for metagenomic binning, comparative biology and taxonomic classification.</title>
        <authorList>
            <person name="Goeker M."/>
        </authorList>
    </citation>
    <scope>NUCLEOTIDE SEQUENCE [LARGE SCALE GENOMIC DNA]</scope>
    <source>
        <strain evidence="1 2">DSM 101599</strain>
    </source>
</reference>
<gene>
    <name evidence="1" type="ORF">FHR24_000027</name>
</gene>
<dbReference type="InterPro" id="IPR021471">
    <property type="entry name" value="DUF3124"/>
</dbReference>
<name>A0ABX0U3Y9_9FLAO</name>
<evidence type="ECO:0000313" key="1">
    <source>
        <dbReference type="EMBL" id="NIJ43588.1"/>
    </source>
</evidence>
<comment type="caution">
    <text evidence="1">The sequence shown here is derived from an EMBL/GenBank/DDBJ whole genome shotgun (WGS) entry which is preliminary data.</text>
</comment>
<protein>
    <recommendedName>
        <fullName evidence="3">DUF3124 domain-containing protein</fullName>
    </recommendedName>
</protein>